<dbReference type="Proteomes" id="UP000007494">
    <property type="component" value="Chromosome VIIb"/>
</dbReference>
<evidence type="ECO:0000313" key="6">
    <source>
        <dbReference type="EMBL" id="CEL67207.1"/>
    </source>
</evidence>
<proteinExistence type="predicted"/>
<reference evidence="5" key="2">
    <citation type="submission" date="2011-03" db="EMBL/GenBank/DDBJ databases">
        <title>Comparative genomics and transcriptomics of Neospora caninum and Toxoplasma gondii.</title>
        <authorList>
            <person name="Reid A.J."/>
            <person name="Sohal A."/>
            <person name="Harris D."/>
            <person name="Quail M."/>
            <person name="Sanders M."/>
            <person name="Berriman M."/>
            <person name="Wastling J.M."/>
            <person name="Pain A."/>
        </authorList>
    </citation>
    <scope>NUCLEOTIDE SEQUENCE</scope>
    <source>
        <strain evidence="5">Liverpool</strain>
    </source>
</reference>
<dbReference type="PANTHER" id="PTHR28663">
    <property type="entry name" value="COILED-COIL DOMAIN-CONTAINING PROTEIN 173"/>
    <property type="match status" value="1"/>
</dbReference>
<protein>
    <recommendedName>
        <fullName evidence="4">Trichohyalin-plectin-homology domain-containing protein</fullName>
    </recommendedName>
</protein>
<dbReference type="EMBL" id="FR823389">
    <property type="protein sequence ID" value="CBZ53217.1"/>
    <property type="molecule type" value="Genomic_DNA"/>
</dbReference>
<feature type="region of interest" description="Disordered" evidence="3">
    <location>
        <begin position="1"/>
        <end position="38"/>
    </location>
</feature>
<dbReference type="InterPro" id="IPR039986">
    <property type="entry name" value="CFAP210"/>
</dbReference>
<evidence type="ECO:0000256" key="1">
    <source>
        <dbReference type="ARBA" id="ARBA00023054"/>
    </source>
</evidence>
<organism evidence="5 7">
    <name type="scientific">Neospora caninum (strain Liverpool)</name>
    <dbReference type="NCBI Taxonomy" id="572307"/>
    <lineage>
        <taxon>Eukaryota</taxon>
        <taxon>Sar</taxon>
        <taxon>Alveolata</taxon>
        <taxon>Apicomplexa</taxon>
        <taxon>Conoidasida</taxon>
        <taxon>Coccidia</taxon>
        <taxon>Eucoccidiorida</taxon>
        <taxon>Eimeriorina</taxon>
        <taxon>Sarcocystidae</taxon>
        <taxon>Neospora</taxon>
    </lineage>
</organism>
<keyword evidence="7" id="KW-1185">Reference proteome</keyword>
<feature type="compositionally biased region" description="Acidic residues" evidence="3">
    <location>
        <begin position="522"/>
        <end position="531"/>
    </location>
</feature>
<evidence type="ECO:0000313" key="5">
    <source>
        <dbReference type="EMBL" id="CBZ53217.1"/>
    </source>
</evidence>
<dbReference type="eggNOG" id="ENOG502R04V">
    <property type="taxonomic scope" value="Eukaryota"/>
</dbReference>
<dbReference type="InterPro" id="IPR043597">
    <property type="entry name" value="TPH_dom"/>
</dbReference>
<accession>F0VHM3</accession>
<sequence length="531" mass="62540">MASYGGHVPDRSPTSGTEIPFHGSRWRKYHEAPNQQRETVLTEVDIQKIKELVSGNATAPERAADAEKRRQDHLRSMKKVEGWTNTLQSNLAKRVEQRAKRLADEEAARVAIDEEEAVLKHQRRLELVQRADEMLMADNERFRALKTGVMQSDWLRGLEEQKKWKAQLADMEAMRAAHYDKVLARTEKEKADRESRDEEEKRTKMRELQAGRQLQFNETQEKRVREKQEREEIGKRIREESRRAIEAMEAQEEQKRLRLREEKQTMMRQLDEEVRLNKLRLESERMEEKAALAQATVYEKREAIVKERETYLRQEEARAREERIQDLSWRLEKLKEEEARRLACDVERQQAKEAARADEEKRKREELYRLMSQDRVNQIKRKEEAVEKQKREDAELTRNYLEASKDADAKERRAAKERKQAMREVAQIQIQQMREARRQRAQEREDEKTAFNDALIKLVEQEARVDEYAARCIGNAVREGQSPAPIAASMNRYLVASGAKPTRNASQQRTSNIFNVHVGPDSDGEWEATQK</sequence>
<reference evidence="5" key="1">
    <citation type="submission" date="2011-02" db="EMBL/GenBank/DDBJ databases">
        <authorList>
            <person name="Aslett M."/>
        </authorList>
    </citation>
    <scope>NUCLEOTIDE SEQUENCE</scope>
    <source>
        <strain evidence="5">Liverpool</strain>
    </source>
</reference>
<dbReference type="RefSeq" id="XP_003883249.1">
    <property type="nucleotide sequence ID" value="XM_003883200.1"/>
</dbReference>
<feature type="compositionally biased region" description="Polar residues" evidence="3">
    <location>
        <begin position="503"/>
        <end position="514"/>
    </location>
</feature>
<dbReference type="VEuPathDB" id="ToxoDB:NCLIV_030040"/>
<dbReference type="PANTHER" id="PTHR28663:SF1">
    <property type="entry name" value="CILIA- AND FLAGELLA- ASSOCIATED PROTEIN 210"/>
    <property type="match status" value="1"/>
</dbReference>
<reference evidence="6" key="4">
    <citation type="journal article" date="2015" name="PLoS ONE">
        <title>Comprehensive Evaluation of Toxoplasma gondii VEG and Neospora caninum LIV Genomes with Tachyzoite Stage Transcriptome and Proteome Defines Novel Transcript Features.</title>
        <authorList>
            <person name="Ramaprasad A."/>
            <person name="Mourier T."/>
            <person name="Naeem R."/>
            <person name="Malas T.B."/>
            <person name="Moussa E."/>
            <person name="Panigrahi A."/>
            <person name="Vermont S.J."/>
            <person name="Otto T.D."/>
            <person name="Wastling J."/>
            <person name="Pain A."/>
        </authorList>
    </citation>
    <scope>NUCLEOTIDE SEQUENCE</scope>
    <source>
        <strain evidence="6">Liverpool</strain>
    </source>
</reference>
<feature type="compositionally biased region" description="Basic and acidic residues" evidence="3">
    <location>
        <begin position="62"/>
        <end position="73"/>
    </location>
</feature>
<feature type="region of interest" description="Disordered" evidence="3">
    <location>
        <begin position="53"/>
        <end position="73"/>
    </location>
</feature>
<evidence type="ECO:0000259" key="4">
    <source>
        <dbReference type="Pfam" id="PF13868"/>
    </source>
</evidence>
<evidence type="ECO:0000256" key="3">
    <source>
        <dbReference type="SAM" id="MobiDB-lite"/>
    </source>
</evidence>
<name>F0VHM3_NEOCL</name>
<dbReference type="OMA" id="EGWTNTL"/>
<keyword evidence="1 2" id="KW-0175">Coiled coil</keyword>
<dbReference type="Pfam" id="PF13868">
    <property type="entry name" value="TPH"/>
    <property type="match status" value="1"/>
</dbReference>
<dbReference type="InParanoid" id="F0VHM3"/>
<feature type="region of interest" description="Disordered" evidence="3">
    <location>
        <begin position="499"/>
        <end position="531"/>
    </location>
</feature>
<feature type="coiled-coil region" evidence="2">
    <location>
        <begin position="238"/>
        <end position="337"/>
    </location>
</feature>
<feature type="region of interest" description="Disordered" evidence="3">
    <location>
        <begin position="185"/>
        <end position="205"/>
    </location>
</feature>
<reference evidence="7" key="3">
    <citation type="journal article" date="2012" name="PLoS Pathog.">
        <title>Comparative genomics of the apicomplexan parasites Toxoplasma gondii and Neospora caninum: Coccidia differing in host range and transmission strategy.</title>
        <authorList>
            <person name="Reid A.J."/>
            <person name="Vermont S.J."/>
            <person name="Cotton J.A."/>
            <person name="Harris D."/>
            <person name="Hill-Cawthorne G.A."/>
            <person name="Konen-Waisman S."/>
            <person name="Latham S.M."/>
            <person name="Mourier T."/>
            <person name="Norton R."/>
            <person name="Quail M.A."/>
            <person name="Sanders M."/>
            <person name="Shanmugam D."/>
            <person name="Sohal A."/>
            <person name="Wasmuth J.D."/>
            <person name="Brunk B."/>
            <person name="Grigg M.E."/>
            <person name="Howard J.C."/>
            <person name="Parkinson J."/>
            <person name="Roos D.S."/>
            <person name="Trees A.J."/>
            <person name="Berriman M."/>
            <person name="Pain A."/>
            <person name="Wastling J.M."/>
        </authorList>
    </citation>
    <scope>NUCLEOTIDE SEQUENCE [LARGE SCALE GENOMIC DNA]</scope>
    <source>
        <strain evidence="7">Liverpool</strain>
    </source>
</reference>
<feature type="coiled-coil region" evidence="2">
    <location>
        <begin position="379"/>
        <end position="446"/>
    </location>
</feature>
<feature type="domain" description="Trichohyalin-plectin-homology" evidence="4">
    <location>
        <begin position="136"/>
        <end position="479"/>
    </location>
</feature>
<dbReference type="EMBL" id="LN714482">
    <property type="protein sequence ID" value="CEL67207.1"/>
    <property type="molecule type" value="Genomic_DNA"/>
</dbReference>
<gene>
    <name evidence="6" type="ORF">BN1204_030040</name>
    <name evidence="5" type="ORF">NCLIV_030040</name>
</gene>
<evidence type="ECO:0000313" key="7">
    <source>
        <dbReference type="Proteomes" id="UP000007494"/>
    </source>
</evidence>
<dbReference type="OrthoDB" id="331765at2759"/>
<evidence type="ECO:0000256" key="2">
    <source>
        <dbReference type="SAM" id="Coils"/>
    </source>
</evidence>
<dbReference type="AlphaFoldDB" id="F0VHM3"/>
<dbReference type="GeneID" id="13443483"/>